<sequence length="1072" mass="122990">MLTQNQTLKYFEINNWFSEILRSSFLSFLSTGLRHNTSLQQLSVSIPLPLNEEIRAFFNVISQKNHLTELKVNFKPDQSYSNCSEEEKKQIMTPLFYEQALPAVTNMLQSHTTIRLLRIECRDINKESSQPSWMELVQHLYETIFIHPSLEYIQINTGYTPPPLLKDTLKDPKKTLIDRHRKEQPHKPLPIVNLSTITSELGHNQLFSEETPENLQLFSIETQEDLKHTLKESEFMKYKVSVAIIQGEAQVGKTCIKSLILKLSYDEVSTNLIEAPCMAFGSFSINRYGKTVDNRWKLVSDDEMDGIVIAELKEIASGLKIPNEIISSPIAANRTIEQNDRDMGAMFYASHDINPIPTSPSSEAALTSNAVQYLNTEDSSIMPVVNVNSPVEDIDNFIPVHEQKMDVEEVFKDDLVQNYDVLKYLKEKHRTSEAGFNRDWLYFFDSGGQIQFQKLLLAFMPCSSVLVLVVNLAKDLNDKSSTSMKLPDITINFNEYSLKVDDMLRQVISVVNSNTKQFRSIIEGQQHIKAPKNEKLQVITIGTHSDIYKQKTGIEDIQIKRGKLKSMLQSESIQIVYTDDDDLIHEVDGRKAKHDGEFDDDPAIETISKALNEQAYEIEVPLKWHYFGVILRNEAKENEGILKLSSCIGFGKLLDMPEKEVKSALNFFHALKLLFYYHDSPAKDIVFVKLDAVINIIKKLMIKVCKPLDELKDGPDKVAQLAAKGYLSTEVLEKNAGVLKGYESILLSLFEYLKIAALIPTDEKDVVFLMPALLPVKDVSDLSDFSEIPPLLYYFNDEPVPMGLFCAVIVQLLSYPGDEKWDIITKERNFSNFFTIQKKINKYRMCKVLLVEQLYWITIYCEELRYRQSINNCIKRAINEVMKDKIIDYEKPVATFYCPCKDKEQHVATLEDNVLIKCSRTGEWQDLSDPQCDEYWSWFMTQEEINRAKHERQENNLSNTLEGNPKDILRTHSVKLTDAITTNLYRVTDALYAEGLIPLDTKENIQTVTGISDYRKSSQLVSVIQRQLESSLNPKQYLIDICHVSLYLIMFTTHAPVDDESETEGNQAKRRK</sequence>
<reference evidence="2" key="1">
    <citation type="submission" date="2017-05" db="UniProtKB">
        <authorList>
            <consortium name="EnsemblMetazoa"/>
        </authorList>
    </citation>
    <scope>IDENTIFICATION</scope>
</reference>
<name>A0A1X7TQD3_AMPQE</name>
<dbReference type="InParanoid" id="A0A1X7TQD3"/>
<dbReference type="EnsemblMetazoa" id="Aqu2.1.17110_001">
    <property type="protein sequence ID" value="Aqu2.1.17110_001"/>
    <property type="gene ID" value="Aqu2.1.17110"/>
</dbReference>
<organism evidence="2">
    <name type="scientific">Amphimedon queenslandica</name>
    <name type="common">Sponge</name>
    <dbReference type="NCBI Taxonomy" id="400682"/>
    <lineage>
        <taxon>Eukaryota</taxon>
        <taxon>Metazoa</taxon>
        <taxon>Porifera</taxon>
        <taxon>Demospongiae</taxon>
        <taxon>Heteroscleromorpha</taxon>
        <taxon>Haplosclerida</taxon>
        <taxon>Niphatidae</taxon>
        <taxon>Amphimedon</taxon>
    </lineage>
</organism>
<evidence type="ECO:0000313" key="2">
    <source>
        <dbReference type="EnsemblMetazoa" id="Aqu2.1.17110_001"/>
    </source>
</evidence>
<proteinExistence type="predicted"/>
<dbReference type="AlphaFoldDB" id="A0A1X7TQD3"/>
<dbReference type="GO" id="GO:0042981">
    <property type="term" value="P:regulation of apoptotic process"/>
    <property type="evidence" value="ECO:0007669"/>
    <property type="project" value="InterPro"/>
</dbReference>
<feature type="domain" description="CARD" evidence="1">
    <location>
        <begin position="961"/>
        <end position="1027"/>
    </location>
</feature>
<evidence type="ECO:0000259" key="1">
    <source>
        <dbReference type="PROSITE" id="PS50209"/>
    </source>
</evidence>
<dbReference type="OrthoDB" id="120976at2759"/>
<dbReference type="PROSITE" id="PS50209">
    <property type="entry name" value="CARD"/>
    <property type="match status" value="1"/>
</dbReference>
<protein>
    <recommendedName>
        <fullName evidence="1">CARD domain-containing protein</fullName>
    </recommendedName>
</protein>
<accession>A0A1X7TQD3</accession>
<dbReference type="InterPro" id="IPR001315">
    <property type="entry name" value="CARD"/>
</dbReference>